<dbReference type="GO" id="GO:0016020">
    <property type="term" value="C:membrane"/>
    <property type="evidence" value="ECO:0007669"/>
    <property type="project" value="UniProtKB-SubCell"/>
</dbReference>
<dbReference type="PROSITE" id="PS51746">
    <property type="entry name" value="PPM_2"/>
    <property type="match status" value="1"/>
</dbReference>
<keyword evidence="9" id="KW-1185">Reference proteome</keyword>
<feature type="compositionally biased region" description="Gly residues" evidence="6">
    <location>
        <begin position="261"/>
        <end position="279"/>
    </location>
</feature>
<evidence type="ECO:0000256" key="2">
    <source>
        <dbReference type="ARBA" id="ARBA00022723"/>
    </source>
</evidence>
<evidence type="ECO:0000256" key="6">
    <source>
        <dbReference type="SAM" id="MobiDB-lite"/>
    </source>
</evidence>
<dbReference type="PANTHER" id="PTHR13832:SF827">
    <property type="entry name" value="PROTEIN PHOSPHATASE 1L"/>
    <property type="match status" value="1"/>
</dbReference>
<dbReference type="SMART" id="SM00332">
    <property type="entry name" value="PP2Cc"/>
    <property type="match status" value="1"/>
</dbReference>
<reference evidence="8" key="1">
    <citation type="submission" date="2021-02" db="EMBL/GenBank/DDBJ databases">
        <title>First Annotated Genome of the Yellow-green Alga Tribonema minus.</title>
        <authorList>
            <person name="Mahan K.M."/>
        </authorList>
    </citation>
    <scope>NUCLEOTIDE SEQUENCE</scope>
    <source>
        <strain evidence="8">UTEX B ZZ1240</strain>
    </source>
</reference>
<dbReference type="Pfam" id="PF00481">
    <property type="entry name" value="PP2C"/>
    <property type="match status" value="1"/>
</dbReference>
<organism evidence="8 9">
    <name type="scientific">Tribonema minus</name>
    <dbReference type="NCBI Taxonomy" id="303371"/>
    <lineage>
        <taxon>Eukaryota</taxon>
        <taxon>Sar</taxon>
        <taxon>Stramenopiles</taxon>
        <taxon>Ochrophyta</taxon>
        <taxon>PX clade</taxon>
        <taxon>Xanthophyceae</taxon>
        <taxon>Tribonematales</taxon>
        <taxon>Tribonemataceae</taxon>
        <taxon>Tribonema</taxon>
    </lineage>
</organism>
<gene>
    <name evidence="8" type="ORF">JKP88DRAFT_319986</name>
</gene>
<dbReference type="GO" id="GO:0046872">
    <property type="term" value="F:metal ion binding"/>
    <property type="evidence" value="ECO:0007669"/>
    <property type="project" value="UniProtKB-KW"/>
</dbReference>
<protein>
    <submittedName>
        <fullName evidence="8">Phosphatase 2C-domain-containing protein</fullName>
    </submittedName>
</protein>
<dbReference type="InterPro" id="IPR001932">
    <property type="entry name" value="PPM-type_phosphatase-like_dom"/>
</dbReference>
<dbReference type="PROSITE" id="PS01032">
    <property type="entry name" value="PPM_1"/>
    <property type="match status" value="1"/>
</dbReference>
<evidence type="ECO:0000256" key="4">
    <source>
        <dbReference type="ARBA" id="ARBA00022912"/>
    </source>
</evidence>
<evidence type="ECO:0000256" key="3">
    <source>
        <dbReference type="ARBA" id="ARBA00022801"/>
    </source>
</evidence>
<evidence type="ECO:0000256" key="5">
    <source>
        <dbReference type="RuleBase" id="RU003465"/>
    </source>
</evidence>
<comment type="caution">
    <text evidence="8">The sequence shown here is derived from an EMBL/GenBank/DDBJ whole genome shotgun (WGS) entry which is preliminary data.</text>
</comment>
<keyword evidence="4 5" id="KW-0904">Protein phosphatase</keyword>
<dbReference type="AlphaFoldDB" id="A0A836CEF9"/>
<dbReference type="Proteomes" id="UP000664859">
    <property type="component" value="Unassembled WGS sequence"/>
</dbReference>
<evidence type="ECO:0000313" key="9">
    <source>
        <dbReference type="Proteomes" id="UP000664859"/>
    </source>
</evidence>
<keyword evidence="2" id="KW-0479">Metal-binding</keyword>
<sequence length="622" mass="63868">MAEQEDRFEMAARRLSSNSLITAEVRQANDMKDFLRDANPGLFAVAALPLGSAQPTKRVRVEVLPARDLTLTAPVAFELEMPRNYPLVPPTAVCVSDTPDTQASSAIDGATVTLALLRDDIAFWSRSYQLDVVAHALRRLFLRADLAPWQLCETVLSSGAAAPPHGPLVTCGGHHASVGGRDRMEDAAAMQPSVGGRDRMEDAAAIKEGIEVPNAPPGPPRGAYYAVFDGHGGDACAQFAAAHFGAALAEAAAAAAALRTSGGGGGAQHGGGGGAGGGDAQGQLWARALWSALRETDDGFCKAHIGRGTVGATATVAVFDGGDSTYTTALCALTAAAARCRCRAAAAAAAAARLHVANLGDSRVVLLHVANLGDSRVVLCRGGNAIELTYDCKAGRSDEIARIVALGGFVSNARVRGQLAVSRALGDTAYKEGGQMLVSNDAELCQVQLSGDDEFFIVACDGLWDVVDSEDAVGFVQEKIAERHAPCMEDIARELVTWAVEELGARDNVSATVVRILPADSPLVAAATQRSASSTSSVTHTPTSGPRAPPASVPSPVIALAACPIPRARSTLTPTAAAAAQANGAAAAVAANGAGANGAVAAAPLRTDDDLMKFLLDDSNFN</sequence>
<evidence type="ECO:0000313" key="8">
    <source>
        <dbReference type="EMBL" id="KAG5182153.1"/>
    </source>
</evidence>
<comment type="similarity">
    <text evidence="5">Belongs to the PP2C family.</text>
</comment>
<dbReference type="CDD" id="cd00143">
    <property type="entry name" value="PP2Cc"/>
    <property type="match status" value="1"/>
</dbReference>
<feature type="region of interest" description="Disordered" evidence="6">
    <location>
        <begin position="528"/>
        <end position="553"/>
    </location>
</feature>
<evidence type="ECO:0000259" key="7">
    <source>
        <dbReference type="PROSITE" id="PS51746"/>
    </source>
</evidence>
<keyword evidence="3 5" id="KW-0378">Hydrolase</keyword>
<proteinExistence type="inferred from homology"/>
<dbReference type="InterPro" id="IPR015655">
    <property type="entry name" value="PP2C"/>
</dbReference>
<evidence type="ECO:0000256" key="1">
    <source>
        <dbReference type="ARBA" id="ARBA00004170"/>
    </source>
</evidence>
<accession>A0A836CEF9</accession>
<dbReference type="InterPro" id="IPR000222">
    <property type="entry name" value="PP2C_BS"/>
</dbReference>
<dbReference type="OrthoDB" id="10264738at2759"/>
<dbReference type="PANTHER" id="PTHR13832">
    <property type="entry name" value="PROTEIN PHOSPHATASE 2C"/>
    <property type="match status" value="1"/>
</dbReference>
<dbReference type="InterPro" id="IPR036457">
    <property type="entry name" value="PPM-type-like_dom_sf"/>
</dbReference>
<feature type="compositionally biased region" description="Low complexity" evidence="6">
    <location>
        <begin position="528"/>
        <end position="546"/>
    </location>
</feature>
<dbReference type="Gene3D" id="3.60.40.10">
    <property type="entry name" value="PPM-type phosphatase domain"/>
    <property type="match status" value="2"/>
</dbReference>
<dbReference type="GO" id="GO:0004722">
    <property type="term" value="F:protein serine/threonine phosphatase activity"/>
    <property type="evidence" value="ECO:0007669"/>
    <property type="project" value="InterPro"/>
</dbReference>
<comment type="subcellular location">
    <subcellularLocation>
        <location evidence="1">Membrane</location>
        <topology evidence="1">Peripheral membrane protein</topology>
    </subcellularLocation>
</comment>
<feature type="domain" description="PPM-type phosphatase" evidence="7">
    <location>
        <begin position="186"/>
        <end position="516"/>
    </location>
</feature>
<dbReference type="EMBL" id="JAFCMP010000268">
    <property type="protein sequence ID" value="KAG5182153.1"/>
    <property type="molecule type" value="Genomic_DNA"/>
</dbReference>
<name>A0A836CEF9_9STRA</name>
<dbReference type="SUPFAM" id="SSF81606">
    <property type="entry name" value="PP2C-like"/>
    <property type="match status" value="1"/>
</dbReference>
<feature type="region of interest" description="Disordered" evidence="6">
    <location>
        <begin position="260"/>
        <end position="279"/>
    </location>
</feature>